<dbReference type="PANTHER" id="PTHR30146:SF109">
    <property type="entry name" value="HTH-TYPE TRANSCRIPTIONAL REGULATOR GALS"/>
    <property type="match status" value="1"/>
</dbReference>
<feature type="region of interest" description="Disordered" evidence="4">
    <location>
        <begin position="1"/>
        <end position="48"/>
    </location>
</feature>
<keyword evidence="1" id="KW-0805">Transcription regulation</keyword>
<evidence type="ECO:0000313" key="7">
    <source>
        <dbReference type="Proteomes" id="UP000589036"/>
    </source>
</evidence>
<dbReference type="PROSITE" id="PS00356">
    <property type="entry name" value="HTH_LACI_1"/>
    <property type="match status" value="1"/>
</dbReference>
<dbReference type="Pfam" id="PF00356">
    <property type="entry name" value="LacI"/>
    <property type="match status" value="1"/>
</dbReference>
<proteinExistence type="predicted"/>
<evidence type="ECO:0000313" key="6">
    <source>
        <dbReference type="EMBL" id="NYE50087.1"/>
    </source>
</evidence>
<dbReference type="AlphaFoldDB" id="A0A852U3B6"/>
<reference evidence="6 7" key="1">
    <citation type="submission" date="2020-07" db="EMBL/GenBank/DDBJ databases">
        <title>Sequencing the genomes of 1000 actinobacteria strains.</title>
        <authorList>
            <person name="Klenk H.-P."/>
        </authorList>
    </citation>
    <scope>NUCLEOTIDE SEQUENCE [LARGE SCALE GENOMIC DNA]</scope>
    <source>
        <strain evidence="6 7">CXB654</strain>
    </source>
</reference>
<dbReference type="Gene3D" id="3.40.50.2300">
    <property type="match status" value="2"/>
</dbReference>
<protein>
    <submittedName>
        <fullName evidence="6">LacI family transcriptional regulator</fullName>
    </submittedName>
</protein>
<keyword evidence="7" id="KW-1185">Reference proteome</keyword>
<name>A0A852U3B6_9ACTN</name>
<evidence type="ECO:0000259" key="5">
    <source>
        <dbReference type="PROSITE" id="PS50932"/>
    </source>
</evidence>
<evidence type="ECO:0000256" key="4">
    <source>
        <dbReference type="SAM" id="MobiDB-lite"/>
    </source>
</evidence>
<accession>A0A852U3B6</accession>
<dbReference type="InterPro" id="IPR028082">
    <property type="entry name" value="Peripla_BP_I"/>
</dbReference>
<dbReference type="InterPro" id="IPR010982">
    <property type="entry name" value="Lambda_DNA-bd_dom_sf"/>
</dbReference>
<dbReference type="GO" id="GO:0003700">
    <property type="term" value="F:DNA-binding transcription factor activity"/>
    <property type="evidence" value="ECO:0007669"/>
    <property type="project" value="TreeGrafter"/>
</dbReference>
<dbReference type="Pfam" id="PF13377">
    <property type="entry name" value="Peripla_BP_3"/>
    <property type="match status" value="1"/>
</dbReference>
<sequence>MSQEDTDTGGAPPPASTPPTIHDVARRAGVSTSTVSRALDPRLPRSRSAAAARVREAARELGYTPHSVASSLRRRGTNTIGVLVPRLSDTVMAIAYEELAAACQRRGYFAIVATTHDDVEEQRSAAQSLLQRRVDGLVLTTARLNDSYLDHLRSQGVPHALALRTDGISPSSLGDDELGGYLATRHLLDLGHRRIACVAGPSYASSSTGRCEGYVRALRDQGVEPDPALIHPSAFSIEAGEEAADALLRAPDRPTAVFAINDNTAIGVLSAAHRAGLAVPDELSIVGYNDIPLVGHLPLPLTTMRVPFRDIAASAVDLLLADPDTAEERRYVHAPTLIPRASTAPPADA</sequence>
<evidence type="ECO:0000256" key="2">
    <source>
        <dbReference type="ARBA" id="ARBA00023125"/>
    </source>
</evidence>
<dbReference type="GO" id="GO:0000976">
    <property type="term" value="F:transcription cis-regulatory region binding"/>
    <property type="evidence" value="ECO:0007669"/>
    <property type="project" value="TreeGrafter"/>
</dbReference>
<dbReference type="SMART" id="SM00354">
    <property type="entry name" value="HTH_LACI"/>
    <property type="match status" value="1"/>
</dbReference>
<dbReference type="RefSeq" id="WP_179645632.1">
    <property type="nucleotide sequence ID" value="NZ_BAAAYY010000014.1"/>
</dbReference>
<dbReference type="SUPFAM" id="SSF47413">
    <property type="entry name" value="lambda repressor-like DNA-binding domains"/>
    <property type="match status" value="1"/>
</dbReference>
<comment type="caution">
    <text evidence="6">The sequence shown here is derived from an EMBL/GenBank/DDBJ whole genome shotgun (WGS) entry which is preliminary data.</text>
</comment>
<dbReference type="CDD" id="cd06285">
    <property type="entry name" value="PBP1_LacI-like"/>
    <property type="match status" value="1"/>
</dbReference>
<feature type="domain" description="HTH lacI-type" evidence="5">
    <location>
        <begin position="19"/>
        <end position="74"/>
    </location>
</feature>
<dbReference type="Gene3D" id="1.10.260.40">
    <property type="entry name" value="lambda repressor-like DNA-binding domains"/>
    <property type="match status" value="1"/>
</dbReference>
<organism evidence="6 7">
    <name type="scientific">Spinactinospora alkalitolerans</name>
    <dbReference type="NCBI Taxonomy" id="687207"/>
    <lineage>
        <taxon>Bacteria</taxon>
        <taxon>Bacillati</taxon>
        <taxon>Actinomycetota</taxon>
        <taxon>Actinomycetes</taxon>
        <taxon>Streptosporangiales</taxon>
        <taxon>Nocardiopsidaceae</taxon>
        <taxon>Spinactinospora</taxon>
    </lineage>
</organism>
<dbReference type="PANTHER" id="PTHR30146">
    <property type="entry name" value="LACI-RELATED TRANSCRIPTIONAL REPRESSOR"/>
    <property type="match status" value="1"/>
</dbReference>
<evidence type="ECO:0000256" key="3">
    <source>
        <dbReference type="ARBA" id="ARBA00023163"/>
    </source>
</evidence>
<gene>
    <name evidence="6" type="ORF">HDA32_005207</name>
</gene>
<dbReference type="SUPFAM" id="SSF53822">
    <property type="entry name" value="Periplasmic binding protein-like I"/>
    <property type="match status" value="1"/>
</dbReference>
<dbReference type="InterPro" id="IPR046335">
    <property type="entry name" value="LacI/GalR-like_sensor"/>
</dbReference>
<keyword evidence="2" id="KW-0238">DNA-binding</keyword>
<dbReference type="PROSITE" id="PS50932">
    <property type="entry name" value="HTH_LACI_2"/>
    <property type="match status" value="1"/>
</dbReference>
<keyword evidence="3" id="KW-0804">Transcription</keyword>
<dbReference type="Proteomes" id="UP000589036">
    <property type="component" value="Unassembled WGS sequence"/>
</dbReference>
<dbReference type="PRINTS" id="PR00036">
    <property type="entry name" value="HTHLACI"/>
</dbReference>
<dbReference type="InterPro" id="IPR000843">
    <property type="entry name" value="HTH_LacI"/>
</dbReference>
<dbReference type="EMBL" id="JACCCC010000001">
    <property type="protein sequence ID" value="NYE50087.1"/>
    <property type="molecule type" value="Genomic_DNA"/>
</dbReference>
<evidence type="ECO:0000256" key="1">
    <source>
        <dbReference type="ARBA" id="ARBA00023015"/>
    </source>
</evidence>